<gene>
    <name evidence="3" type="ORF">Vbra_2010</name>
</gene>
<evidence type="ECO:0000313" key="3">
    <source>
        <dbReference type="EMBL" id="CEL94344.1"/>
    </source>
</evidence>
<organism evidence="3 4">
    <name type="scientific">Vitrella brassicaformis (strain CCMP3155)</name>
    <dbReference type="NCBI Taxonomy" id="1169540"/>
    <lineage>
        <taxon>Eukaryota</taxon>
        <taxon>Sar</taxon>
        <taxon>Alveolata</taxon>
        <taxon>Colpodellida</taxon>
        <taxon>Vitrellaceae</taxon>
        <taxon>Vitrella</taxon>
    </lineage>
</organism>
<dbReference type="InterPro" id="IPR001343">
    <property type="entry name" value="Hemolysn_Ca-bd"/>
</dbReference>
<dbReference type="PROSITE" id="PS00330">
    <property type="entry name" value="HEMOLYSIN_CALCIUM"/>
    <property type="match status" value="1"/>
</dbReference>
<dbReference type="InParanoid" id="A0A0G4EF47"/>
<evidence type="ECO:0000256" key="1">
    <source>
        <dbReference type="SAM" id="MobiDB-lite"/>
    </source>
</evidence>
<name>A0A0G4EF47_VITBC</name>
<dbReference type="SUPFAM" id="SSF51120">
    <property type="entry name" value="beta-Roll"/>
    <property type="match status" value="1"/>
</dbReference>
<dbReference type="EMBL" id="CDMY01000217">
    <property type="protein sequence ID" value="CEL94344.1"/>
    <property type="molecule type" value="Genomic_DNA"/>
</dbReference>
<feature type="region of interest" description="Disordered" evidence="1">
    <location>
        <begin position="483"/>
        <end position="502"/>
    </location>
</feature>
<proteinExistence type="predicted"/>
<keyword evidence="2" id="KW-1133">Transmembrane helix</keyword>
<keyword evidence="4" id="KW-1185">Reference proteome</keyword>
<protein>
    <recommendedName>
        <fullName evidence="5">Bacterial Ig-like domain-containing protein</fullName>
    </recommendedName>
</protein>
<evidence type="ECO:0000313" key="4">
    <source>
        <dbReference type="Proteomes" id="UP000041254"/>
    </source>
</evidence>
<sequence>MIPTLSTDALRIRLLPFTVGIALSEPAKSASFEAADIVVSDVIKPTPALAAAASEGIVKSDPFIVTAIFDEPIKASTLTLSDFAITNASVVSVTETGASSDTFSIGVAPDAEGGVQVQLPEGKIEDLVGNPNVASNVLTVTYEMPPTTIPPSTVEPASTTQDAALPPGSGGGDGPPDGGNGGPPDGENGPLDPSDGKTLPPLPPNIPFDQVEISSGSSDGDPAEGCQMSYSEAGDVRLACDDSENRKFITLAEGSVIAHVEGSRHDDTLRGNSQGNTLVGGDGADTLDGRGGTDQLTGGRGADTFVVSDAPCDVTIHDFDTGSTHDRVNLVSFPAITKMSDLQERMSSGSVIIDLDSSHKVRILHRSPQELSDPRYFLLSSEVETEGDDEEDDECGWFTYSRPECVDTILSIVLGIVGVAGLGVGAWQVFHNLLKRGQKATETGDNKPEDEGINLRKRSISDTRDSRKKSYLESRTERRVLGDDQLTVLQGGKEEDANGSRV</sequence>
<dbReference type="Pfam" id="PF00353">
    <property type="entry name" value="HemolysinCabind"/>
    <property type="match status" value="1"/>
</dbReference>
<reference evidence="3 4" key="1">
    <citation type="submission" date="2014-11" db="EMBL/GenBank/DDBJ databases">
        <authorList>
            <person name="Zhu J."/>
            <person name="Qi W."/>
            <person name="Song R."/>
        </authorList>
    </citation>
    <scope>NUCLEOTIDE SEQUENCE [LARGE SCALE GENOMIC DNA]</scope>
</reference>
<feature type="compositionally biased region" description="Gly residues" evidence="1">
    <location>
        <begin position="168"/>
        <end position="184"/>
    </location>
</feature>
<feature type="transmembrane region" description="Helical" evidence="2">
    <location>
        <begin position="409"/>
        <end position="430"/>
    </location>
</feature>
<feature type="region of interest" description="Disordered" evidence="1">
    <location>
        <begin position="265"/>
        <end position="287"/>
    </location>
</feature>
<dbReference type="PhylomeDB" id="A0A0G4EF47"/>
<evidence type="ECO:0008006" key="5">
    <source>
        <dbReference type="Google" id="ProtNLM"/>
    </source>
</evidence>
<dbReference type="Proteomes" id="UP000041254">
    <property type="component" value="Unassembled WGS sequence"/>
</dbReference>
<dbReference type="InterPro" id="IPR018511">
    <property type="entry name" value="Hemolysin-typ_Ca-bd_CS"/>
</dbReference>
<evidence type="ECO:0000256" key="2">
    <source>
        <dbReference type="SAM" id="Phobius"/>
    </source>
</evidence>
<dbReference type="OrthoDB" id="1936312at2759"/>
<dbReference type="InterPro" id="IPR011049">
    <property type="entry name" value="Serralysin-like_metalloprot_C"/>
</dbReference>
<feature type="compositionally biased region" description="Basic and acidic residues" evidence="1">
    <location>
        <begin position="492"/>
        <end position="502"/>
    </location>
</feature>
<keyword evidence="2" id="KW-0472">Membrane</keyword>
<dbReference type="VEuPathDB" id="CryptoDB:Vbra_2010"/>
<dbReference type="AlphaFoldDB" id="A0A0G4EF47"/>
<dbReference type="GO" id="GO:0005509">
    <property type="term" value="F:calcium ion binding"/>
    <property type="evidence" value="ECO:0007669"/>
    <property type="project" value="InterPro"/>
</dbReference>
<keyword evidence="2" id="KW-0812">Transmembrane</keyword>
<feature type="region of interest" description="Disordered" evidence="1">
    <location>
        <begin position="144"/>
        <end position="228"/>
    </location>
</feature>
<accession>A0A0G4EF47</accession>
<dbReference type="Gene3D" id="2.150.10.10">
    <property type="entry name" value="Serralysin-like metalloprotease, C-terminal"/>
    <property type="match status" value="1"/>
</dbReference>